<sequence length="196" mass="20995">MESDKPVQESGTVAPEPQVLGNTSGVNPSFADLSLRILLFVSTLAAVIVMVTSKQVKLILISQFVPPVTMSAKFDSSPAFTYFVVALSVTCLYSLSSVAASLFLIRKPCCLKKLMFPFILIDSLMVGIVASATGATAGVAYIGLKGNSHVGWMKVCYIYDKFCHHVGASVAMSLFSSVLLVSLIALSAYTLHRRSF</sequence>
<feature type="domain" description="Casparian strip membrane protein" evidence="10">
    <location>
        <begin position="30"/>
        <end position="179"/>
    </location>
</feature>
<proteinExistence type="inferred from homology"/>
<feature type="transmembrane region" description="Helical" evidence="8">
    <location>
        <begin position="80"/>
        <end position="105"/>
    </location>
</feature>
<comment type="caution">
    <text evidence="11">The sequence shown here is derived from an EMBL/GenBank/DDBJ whole genome shotgun (WGS) entry which is preliminary data.</text>
</comment>
<dbReference type="EMBL" id="JACGCM010000325">
    <property type="protein sequence ID" value="KAF6173756.1"/>
    <property type="molecule type" value="Genomic_DNA"/>
</dbReference>
<dbReference type="PANTHER" id="PTHR36488">
    <property type="entry name" value="CASP-LIKE PROTEIN 1U1"/>
    <property type="match status" value="1"/>
</dbReference>
<evidence type="ECO:0000256" key="2">
    <source>
        <dbReference type="ARBA" id="ARBA00007651"/>
    </source>
</evidence>
<comment type="subunit">
    <text evidence="3 8">Homodimer and heterodimers.</text>
</comment>
<reference evidence="11 12" key="1">
    <citation type="journal article" date="2020" name="IScience">
        <title>Genome Sequencing of the Endangered Kingdonia uniflora (Circaeasteraceae, Ranunculales) Reveals Potential Mechanisms of Evolutionary Specialization.</title>
        <authorList>
            <person name="Sun Y."/>
            <person name="Deng T."/>
            <person name="Zhang A."/>
            <person name="Moore M.J."/>
            <person name="Landis J.B."/>
            <person name="Lin N."/>
            <person name="Zhang H."/>
            <person name="Zhang X."/>
            <person name="Huang J."/>
            <person name="Zhang X."/>
            <person name="Sun H."/>
            <person name="Wang H."/>
        </authorList>
    </citation>
    <scope>NUCLEOTIDE SEQUENCE [LARGE SCALE GENOMIC DNA]</scope>
    <source>
        <strain evidence="11">TB1705</strain>
        <tissue evidence="11">Leaf</tissue>
    </source>
</reference>
<dbReference type="GO" id="GO:0005886">
    <property type="term" value="C:plasma membrane"/>
    <property type="evidence" value="ECO:0007669"/>
    <property type="project" value="UniProtKB-SubCell"/>
</dbReference>
<evidence type="ECO:0000313" key="11">
    <source>
        <dbReference type="EMBL" id="KAF6173756.1"/>
    </source>
</evidence>
<keyword evidence="6 8" id="KW-1133">Transmembrane helix</keyword>
<evidence type="ECO:0000256" key="4">
    <source>
        <dbReference type="ARBA" id="ARBA00022475"/>
    </source>
</evidence>
<evidence type="ECO:0000313" key="12">
    <source>
        <dbReference type="Proteomes" id="UP000541444"/>
    </source>
</evidence>
<feature type="transmembrane region" description="Helical" evidence="8">
    <location>
        <begin position="117"/>
        <end position="144"/>
    </location>
</feature>
<feature type="transmembrane region" description="Helical" evidence="8">
    <location>
        <begin position="164"/>
        <end position="191"/>
    </location>
</feature>
<evidence type="ECO:0000256" key="3">
    <source>
        <dbReference type="ARBA" id="ARBA00011489"/>
    </source>
</evidence>
<dbReference type="InterPro" id="IPR006702">
    <property type="entry name" value="CASP_dom"/>
</dbReference>
<dbReference type="PANTHER" id="PTHR36488:SF8">
    <property type="entry name" value="CASP-LIKE PROTEIN 1U1"/>
    <property type="match status" value="1"/>
</dbReference>
<accession>A0A7J7P2S3</accession>
<protein>
    <recommendedName>
        <fullName evidence="8">CASP-like protein</fullName>
    </recommendedName>
</protein>
<keyword evidence="12" id="KW-1185">Reference proteome</keyword>
<organism evidence="11 12">
    <name type="scientific">Kingdonia uniflora</name>
    <dbReference type="NCBI Taxonomy" id="39325"/>
    <lineage>
        <taxon>Eukaryota</taxon>
        <taxon>Viridiplantae</taxon>
        <taxon>Streptophyta</taxon>
        <taxon>Embryophyta</taxon>
        <taxon>Tracheophyta</taxon>
        <taxon>Spermatophyta</taxon>
        <taxon>Magnoliopsida</taxon>
        <taxon>Ranunculales</taxon>
        <taxon>Circaeasteraceae</taxon>
        <taxon>Kingdonia</taxon>
    </lineage>
</organism>
<evidence type="ECO:0000256" key="7">
    <source>
        <dbReference type="ARBA" id="ARBA00023136"/>
    </source>
</evidence>
<dbReference type="OrthoDB" id="1926504at2759"/>
<evidence type="ECO:0000256" key="5">
    <source>
        <dbReference type="ARBA" id="ARBA00022692"/>
    </source>
</evidence>
<keyword evidence="4 8" id="KW-1003">Cell membrane</keyword>
<evidence type="ECO:0000259" key="10">
    <source>
        <dbReference type="Pfam" id="PF04535"/>
    </source>
</evidence>
<feature type="region of interest" description="Disordered" evidence="9">
    <location>
        <begin position="1"/>
        <end position="20"/>
    </location>
</feature>
<evidence type="ECO:0000256" key="1">
    <source>
        <dbReference type="ARBA" id="ARBA00004651"/>
    </source>
</evidence>
<comment type="similarity">
    <text evidence="2 8">Belongs to the Casparian strip membrane proteins (CASP) family.</text>
</comment>
<name>A0A7J7P2S3_9MAGN</name>
<comment type="subcellular location">
    <subcellularLocation>
        <location evidence="1 8">Cell membrane</location>
        <topology evidence="1 8">Multi-pass membrane protein</topology>
    </subcellularLocation>
</comment>
<feature type="transmembrane region" description="Helical" evidence="8">
    <location>
        <begin position="33"/>
        <end position="51"/>
    </location>
</feature>
<dbReference type="NCBIfam" id="TIGR01569">
    <property type="entry name" value="A_tha_TIGR01569"/>
    <property type="match status" value="1"/>
</dbReference>
<keyword evidence="5 8" id="KW-0812">Transmembrane</keyword>
<evidence type="ECO:0000256" key="9">
    <source>
        <dbReference type="SAM" id="MobiDB-lite"/>
    </source>
</evidence>
<keyword evidence="7 8" id="KW-0472">Membrane</keyword>
<dbReference type="InterPro" id="IPR044173">
    <property type="entry name" value="CASPL"/>
</dbReference>
<gene>
    <name evidence="11" type="ORF">GIB67_042924</name>
</gene>
<dbReference type="Pfam" id="PF04535">
    <property type="entry name" value="CASP_dom"/>
    <property type="match status" value="1"/>
</dbReference>
<dbReference type="Proteomes" id="UP000541444">
    <property type="component" value="Unassembled WGS sequence"/>
</dbReference>
<evidence type="ECO:0000256" key="6">
    <source>
        <dbReference type="ARBA" id="ARBA00022989"/>
    </source>
</evidence>
<evidence type="ECO:0000256" key="8">
    <source>
        <dbReference type="RuleBase" id="RU361233"/>
    </source>
</evidence>
<dbReference type="AlphaFoldDB" id="A0A7J7P2S3"/>
<dbReference type="InterPro" id="IPR006459">
    <property type="entry name" value="CASP/CASPL"/>
</dbReference>